<dbReference type="RefSeq" id="WP_143075640.1">
    <property type="nucleotide sequence ID" value="NZ_FORX01000015.1"/>
</dbReference>
<dbReference type="PANTHER" id="PTHR32387:SF0">
    <property type="entry name" value="PROTEIN NO VEIN"/>
    <property type="match status" value="1"/>
</dbReference>
<dbReference type="OrthoDB" id="9802640at2"/>
<dbReference type="PANTHER" id="PTHR32387">
    <property type="entry name" value="WU:FJ29H11"/>
    <property type="match status" value="1"/>
</dbReference>
<evidence type="ECO:0000313" key="3">
    <source>
        <dbReference type="Proteomes" id="UP000198635"/>
    </source>
</evidence>
<evidence type="ECO:0000259" key="1">
    <source>
        <dbReference type="Pfam" id="PF25794"/>
    </source>
</evidence>
<name>A0A1I3X795_9BACT</name>
<dbReference type="Gene3D" id="3.30.565.10">
    <property type="entry name" value="Histidine kinase-like ATPase, C-terminal domain"/>
    <property type="match status" value="1"/>
</dbReference>
<organism evidence="2 3">
    <name type="scientific">Desulfomicrobium apsheronum</name>
    <dbReference type="NCBI Taxonomy" id="52560"/>
    <lineage>
        <taxon>Bacteria</taxon>
        <taxon>Pseudomonadati</taxon>
        <taxon>Thermodesulfobacteriota</taxon>
        <taxon>Desulfovibrionia</taxon>
        <taxon>Desulfovibrionales</taxon>
        <taxon>Desulfomicrobiaceae</taxon>
        <taxon>Desulfomicrobium</taxon>
    </lineage>
</organism>
<dbReference type="STRING" id="52560.SAMN04488082_11572"/>
<gene>
    <name evidence="2" type="ORF">SAMN04488082_11572</name>
</gene>
<keyword evidence="3" id="KW-1185">Reference proteome</keyword>
<dbReference type="InterPro" id="IPR058210">
    <property type="entry name" value="SACS/Nov_dom"/>
</dbReference>
<evidence type="ECO:0000313" key="2">
    <source>
        <dbReference type="EMBL" id="SFK15169.1"/>
    </source>
</evidence>
<dbReference type="Pfam" id="PF25794">
    <property type="entry name" value="SACS"/>
    <property type="match status" value="1"/>
</dbReference>
<proteinExistence type="predicted"/>
<dbReference type="EMBL" id="FORX01000015">
    <property type="protein sequence ID" value="SFK15169.1"/>
    <property type="molecule type" value="Genomic_DNA"/>
</dbReference>
<dbReference type="NCBIfam" id="NF047352">
    <property type="entry name" value="P_loop_sacsin"/>
    <property type="match status" value="1"/>
</dbReference>
<dbReference type="Proteomes" id="UP000198635">
    <property type="component" value="Unassembled WGS sequence"/>
</dbReference>
<accession>A0A1I3X795</accession>
<dbReference type="InterPro" id="IPR036890">
    <property type="entry name" value="HATPase_C_sf"/>
</dbReference>
<protein>
    <recommendedName>
        <fullName evidence="1">Sacsin/Nov domain-containing protein</fullName>
    </recommendedName>
</protein>
<feature type="domain" description="Sacsin/Nov" evidence="1">
    <location>
        <begin position="24"/>
        <end position="118"/>
    </location>
</feature>
<dbReference type="InterPro" id="IPR052957">
    <property type="entry name" value="Auxin_embryo_med"/>
</dbReference>
<dbReference type="SUPFAM" id="SSF55874">
    <property type="entry name" value="ATPase domain of HSP90 chaperone/DNA topoisomerase II/histidine kinase"/>
    <property type="match status" value="1"/>
</dbReference>
<reference evidence="3" key="1">
    <citation type="submission" date="2016-10" db="EMBL/GenBank/DDBJ databases">
        <authorList>
            <person name="Varghese N."/>
            <person name="Submissions S."/>
        </authorList>
    </citation>
    <scope>NUCLEOTIDE SEQUENCE [LARGE SCALE GENOMIC DNA]</scope>
    <source>
        <strain evidence="3">DSM 5918</strain>
    </source>
</reference>
<sequence>MTIVAEVRKDREDLARVLKRHTGIRRIIEDLYPDSAHFIYELLQNAEDVDATEVSFTLSKESLIFEHNGRPFDEKDIYAITDIGDGTKSDDVDRIGKFGIGFKAVFAYTESPKIYSPTYSFEIKDLVLPFEIKQYQTPSLKTRFEFPFNNSKKLSSDAHMEILSSFDELSPYSILFLNKITKIDFKAQNITSGELIRIKHPSNHIEIIKKVEGRNSQHYHFLRFIEKIPDLKRQFVAVAFELDFVKASNSFDPNLPLSDQFKIINANPGLVAISFVAEKEHSGLRFHIHAPFVTELSRASVKETAVNFPLIEQLADLVSNSLFHIRDLRLLNVDFLGVLPNPHDYIQQRYEIIEQKIVEIMNNKDLTPTHDKWYYPAKYLFHAKASFKNVIEDNDLEFIYEYNERPYKWAANIPQKNSNPDKFFASLNAQIFDIDDIFALFKTNEASDSIDSLHIQNWLKSKSNEWHQKFYAFLDTEVDVTQLPYLKNLFIIKLDDESYSNGQLIYFNSKNKQSTSFSRFVHEETYTSGKNINEQTSAKNFLTKMGVSEVGEFELIADILIQKYHDNKVFELDNLESHLDDIQKFIDFLSENPSYQSFFCRFGFLLNSHNAFCMSSDLILDSPYINSFLTYFYEDKISTNSLSNISDIYANSKIDKYKFTNFCKKIGVLHNISVEQTNISNNPHKSILHVHYNERWSNNYINIDWIIPGLEQALKKPSIELSLLIWKTLMHLNEEVFEAKFRPSKKFNLTQAPSQLACTLDNSSWIPQVDGNFVRPCDAIRDLLPGNFPYASDWPWLKAIRFGEETIKRSDEHKRKISLAKELGFEDDRILEDAKWFASLTTEERINFKNYYLEKLQTELPFKSSKNPDRRAAIVEENAINSPDRVTEERLRSINPNLSKVKSQTYPYLKNEYTNDDGVMICQICKQPLPFKLHNGEYYFEAVEILPKLTRHHYQNYIALCPNHAAMFKHANNPNNDIKSQIIHTQNNEIDVELANKKRCIFFTSNHINDMKSVIKSEI</sequence>
<dbReference type="AlphaFoldDB" id="A0A1I3X795"/>